<comment type="caution">
    <text evidence="2">The sequence shown here is derived from an EMBL/GenBank/DDBJ whole genome shotgun (WGS) entry which is preliminary data.</text>
</comment>
<feature type="domain" description="GerMN" evidence="1">
    <location>
        <begin position="63"/>
        <end position="154"/>
    </location>
</feature>
<evidence type="ECO:0000313" key="3">
    <source>
        <dbReference type="Proteomes" id="UP000053099"/>
    </source>
</evidence>
<dbReference type="Pfam" id="PF10646">
    <property type="entry name" value="Germane"/>
    <property type="match status" value="1"/>
</dbReference>
<dbReference type="PATRIC" id="fig|37636.3.peg.2294"/>
<accession>A0A0N0IRF4</accession>
<name>A0A0N0IRF4_THESC</name>
<gene>
    <name evidence="2" type="ORF">AN926_02875</name>
</gene>
<proteinExistence type="predicted"/>
<evidence type="ECO:0000259" key="1">
    <source>
        <dbReference type="SMART" id="SM00909"/>
    </source>
</evidence>
<organism evidence="2 3">
    <name type="scientific">Thermus scotoductus</name>
    <dbReference type="NCBI Taxonomy" id="37636"/>
    <lineage>
        <taxon>Bacteria</taxon>
        <taxon>Thermotogati</taxon>
        <taxon>Deinococcota</taxon>
        <taxon>Deinococci</taxon>
        <taxon>Thermales</taxon>
        <taxon>Thermaceae</taxon>
        <taxon>Thermus</taxon>
    </lineage>
</organism>
<protein>
    <submittedName>
        <fullName evidence="2">Spore gernimation protein</fullName>
    </submittedName>
</protein>
<dbReference type="Proteomes" id="UP000053099">
    <property type="component" value="Unassembled WGS sequence"/>
</dbReference>
<dbReference type="AlphaFoldDB" id="A0A0N0IRF4"/>
<reference evidence="2 3" key="1">
    <citation type="submission" date="2015-09" db="EMBL/GenBank/DDBJ databases">
        <title>Draft genome sequence of Thermus scotoductus strain K1 isolated from a geothermal spring in Nagorno-Karabakh, Armenia.</title>
        <authorList>
            <person name="Saghatelyan A."/>
            <person name="Poghosyan L."/>
            <person name="Panosyan H."/>
            <person name="Birkeland N.-K."/>
        </authorList>
    </citation>
    <scope>NUCLEOTIDE SEQUENCE [LARGE SCALE GENOMIC DNA]</scope>
    <source>
        <strain evidence="2 3">K1</strain>
    </source>
</reference>
<dbReference type="InterPro" id="IPR019606">
    <property type="entry name" value="GerMN"/>
</dbReference>
<evidence type="ECO:0000313" key="2">
    <source>
        <dbReference type="EMBL" id="KPD32587.1"/>
    </source>
</evidence>
<sequence>MRRLLTFWNLLGLVLFTLGALVYWQSQGWRASSALPLPSEEASAASSLPMTLYLPNPPQGLLKETRTLELAPGDTPEYKVLAAWAEALQAPKPRALYRLGKLFVVDLPADFAVGLDASQEALRLYSLAYTLLSTFPQAQEVRFLVEGEPKPGLAHLDLSQPFRLP</sequence>
<dbReference type="EMBL" id="LJJR01000006">
    <property type="protein sequence ID" value="KPD32587.1"/>
    <property type="molecule type" value="Genomic_DNA"/>
</dbReference>
<dbReference type="SMART" id="SM00909">
    <property type="entry name" value="Germane"/>
    <property type="match status" value="1"/>
</dbReference>